<name>A0A1H1D134_9ACTN</name>
<dbReference type="RefSeq" id="WP_093258576.1">
    <property type="nucleotide sequence ID" value="NZ_FNKK01000002.1"/>
</dbReference>
<dbReference type="STRING" id="35622.SAMN04489764_1765"/>
<dbReference type="AlphaFoldDB" id="A0A1H1D134"/>
<protein>
    <submittedName>
        <fullName evidence="2">Uncharacterized protein</fullName>
    </submittedName>
</protein>
<accession>A0A1H1D134</accession>
<evidence type="ECO:0000313" key="3">
    <source>
        <dbReference type="Proteomes" id="UP000217103"/>
    </source>
</evidence>
<keyword evidence="1" id="KW-1133">Transmembrane helix</keyword>
<proteinExistence type="predicted"/>
<keyword evidence="1" id="KW-0472">Membrane</keyword>
<dbReference type="OrthoDB" id="9892267at2"/>
<evidence type="ECO:0000256" key="1">
    <source>
        <dbReference type="SAM" id="Phobius"/>
    </source>
</evidence>
<organism evidence="2 3">
    <name type="scientific">Thermostaphylospora chromogena</name>
    <dbReference type="NCBI Taxonomy" id="35622"/>
    <lineage>
        <taxon>Bacteria</taxon>
        <taxon>Bacillati</taxon>
        <taxon>Actinomycetota</taxon>
        <taxon>Actinomycetes</taxon>
        <taxon>Streptosporangiales</taxon>
        <taxon>Thermomonosporaceae</taxon>
        <taxon>Thermostaphylospora</taxon>
    </lineage>
</organism>
<feature type="transmembrane region" description="Helical" evidence="1">
    <location>
        <begin position="31"/>
        <end position="52"/>
    </location>
</feature>
<reference evidence="2 3" key="1">
    <citation type="submission" date="2016-10" db="EMBL/GenBank/DDBJ databases">
        <authorList>
            <person name="de Groot N.N."/>
        </authorList>
    </citation>
    <scope>NUCLEOTIDE SEQUENCE [LARGE SCALE GENOMIC DNA]</scope>
    <source>
        <strain evidence="2 3">DSM 43794</strain>
    </source>
</reference>
<sequence length="90" mass="9475">MLITMLIVYALPVAVTLISLLVASSRPWRKVLYLAAFIGVAVLSGVLGNLFIEDEPGLWLFILGPAVVVTGIRLIIASILDLPTSGNGTG</sequence>
<dbReference type="Proteomes" id="UP000217103">
    <property type="component" value="Unassembled WGS sequence"/>
</dbReference>
<keyword evidence="1" id="KW-0812">Transmembrane</keyword>
<gene>
    <name evidence="2" type="ORF">SAMN04489764_1765</name>
</gene>
<keyword evidence="3" id="KW-1185">Reference proteome</keyword>
<dbReference type="EMBL" id="FNKK01000002">
    <property type="protein sequence ID" value="SDQ70183.1"/>
    <property type="molecule type" value="Genomic_DNA"/>
</dbReference>
<feature type="transmembrane region" description="Helical" evidence="1">
    <location>
        <begin position="6"/>
        <end position="24"/>
    </location>
</feature>
<evidence type="ECO:0000313" key="2">
    <source>
        <dbReference type="EMBL" id="SDQ70183.1"/>
    </source>
</evidence>
<feature type="transmembrane region" description="Helical" evidence="1">
    <location>
        <begin position="58"/>
        <end position="80"/>
    </location>
</feature>